<comment type="caution">
    <text evidence="1">The sequence shown here is derived from an EMBL/GenBank/DDBJ whole genome shotgun (WGS) entry which is preliminary data.</text>
</comment>
<keyword evidence="2" id="KW-1185">Reference proteome</keyword>
<proteinExistence type="predicted"/>
<dbReference type="EMBL" id="CM039176">
    <property type="protein sequence ID" value="KAH9718373.1"/>
    <property type="molecule type" value="Genomic_DNA"/>
</dbReference>
<reference evidence="2" key="1">
    <citation type="journal article" date="2023" name="Hortic. Res.">
        <title>A chromosome-level phased genome enabling allele-level studies in sweet orange: a case study on citrus Huanglongbing tolerance.</title>
        <authorList>
            <person name="Wu B."/>
            <person name="Yu Q."/>
            <person name="Deng Z."/>
            <person name="Duan Y."/>
            <person name="Luo F."/>
            <person name="Gmitter F. Jr."/>
        </authorList>
    </citation>
    <scope>NUCLEOTIDE SEQUENCE [LARGE SCALE GENOMIC DNA]</scope>
    <source>
        <strain evidence="2">cv. Valencia</strain>
    </source>
</reference>
<protein>
    <submittedName>
        <fullName evidence="1">Uncharacterized protein</fullName>
    </submittedName>
</protein>
<name>A0ACB8JL80_CITSI</name>
<accession>A0ACB8JL80</accession>
<sequence length="728" mass="83623">MRRLNSFPNSQNLAIKSLFSFFSSLSKTHNTNPILLNYLIETLKIPESRALVISNKYSHIKSLEKQQTVRQFFRNVGLSDNHIQLAVSATPKILFSDINKTLKPKIELFQRLGFVGSDLGKFVSKYSFLLAVSLEKKLIPCVKIIQKILADRTTNENLIRVVSRCNWILTRDPEKSGLLRNIEYLKSCGIVGSQLSALLVRQTRLFCFEELKLRQLVLRLLDMGFSTDSRMFVHGLDALCCFSEETVDRKLDLFRSYGFSKEEFMEMFRRAPGIIRSSEESLKSRLEFFLKEIKFKKSVLVHNPVCLTLSVENRVIPRYRVFQIVMSRGMLKKELSFRSMLLLSEENFLEKFVLSFGEDAEELLLAYKGHKLGPVTEGSEGSWYYAMKTSSGLFHHHEAVSGHFNVLSAMCLSSRVYVDSLLLVRCVGFSDTHIQLAVYRKPSILFADVNKTLKPKIGYFQQLGLVGSDLGKFISKYPNVLSASLERKLIPCVEILKEILAEDSNNEDLIRVIRRMSWDLVVIDPEKSGLLRNIEYLKSCGIVGSQLSMLLVRLPRLFCFNDLKLRQLVLRVLDMGFTTDSRMFVHGLGALCCLSEKTFDRKLDLFRSYGFSKEECIEMIRTAPRLLSASEERLKSGLDFFLKKIEFGKAVLVRRPCCMMYSIENRVIPRYRVFQIVTARRMLKKDWSFYSVLVLSEENFLNKYVLSFGDDAEELLLAYKGHKLGASS</sequence>
<evidence type="ECO:0000313" key="2">
    <source>
        <dbReference type="Proteomes" id="UP000829398"/>
    </source>
</evidence>
<gene>
    <name evidence="1" type="ORF">KPL71_022197</name>
</gene>
<evidence type="ECO:0000313" key="1">
    <source>
        <dbReference type="EMBL" id="KAH9718373.1"/>
    </source>
</evidence>
<dbReference type="Proteomes" id="UP000829398">
    <property type="component" value="Chromosome 7"/>
</dbReference>
<organism evidence="1 2">
    <name type="scientific">Citrus sinensis</name>
    <name type="common">Sweet orange</name>
    <name type="synonym">Citrus aurantium var. sinensis</name>
    <dbReference type="NCBI Taxonomy" id="2711"/>
    <lineage>
        <taxon>Eukaryota</taxon>
        <taxon>Viridiplantae</taxon>
        <taxon>Streptophyta</taxon>
        <taxon>Embryophyta</taxon>
        <taxon>Tracheophyta</taxon>
        <taxon>Spermatophyta</taxon>
        <taxon>Magnoliopsida</taxon>
        <taxon>eudicotyledons</taxon>
        <taxon>Gunneridae</taxon>
        <taxon>Pentapetalae</taxon>
        <taxon>rosids</taxon>
        <taxon>malvids</taxon>
        <taxon>Sapindales</taxon>
        <taxon>Rutaceae</taxon>
        <taxon>Aurantioideae</taxon>
        <taxon>Citrus</taxon>
    </lineage>
</organism>